<dbReference type="InterPro" id="IPR018247">
    <property type="entry name" value="EF_Hand_1_Ca_BS"/>
</dbReference>
<dbReference type="Proteomes" id="UP000663852">
    <property type="component" value="Unassembled WGS sequence"/>
</dbReference>
<evidence type="ECO:0000313" key="7">
    <source>
        <dbReference type="Proteomes" id="UP000663852"/>
    </source>
</evidence>
<reference evidence="5" key="1">
    <citation type="submission" date="2021-02" db="EMBL/GenBank/DDBJ databases">
        <authorList>
            <person name="Nowell W R."/>
        </authorList>
    </citation>
    <scope>NUCLEOTIDE SEQUENCE</scope>
</reference>
<comment type="caution">
    <text evidence="5">The sequence shown here is derived from an EMBL/GenBank/DDBJ whole genome shotgun (WGS) entry which is preliminary data.</text>
</comment>
<feature type="domain" description="EF-hand" evidence="3">
    <location>
        <begin position="4"/>
        <end position="39"/>
    </location>
</feature>
<evidence type="ECO:0000313" key="4">
    <source>
        <dbReference type="EMBL" id="CAF0747115.1"/>
    </source>
</evidence>
<dbReference type="InterPro" id="IPR002048">
    <property type="entry name" value="EF_hand_dom"/>
</dbReference>
<evidence type="ECO:0000313" key="5">
    <source>
        <dbReference type="EMBL" id="CAF0909260.1"/>
    </source>
</evidence>
<sequence length="78" mass="9019">MAALSEEQLRKEFRRVDKDDDGSITIEELRKYYLPMQEMLGVRPEVAEQEIQGLIKRLDSDNNGTISFEEFKSFCSGS</sequence>
<dbReference type="InterPro" id="IPR050145">
    <property type="entry name" value="Centrin_CML-like"/>
</dbReference>
<evidence type="ECO:0000256" key="2">
    <source>
        <dbReference type="ARBA" id="ARBA00022837"/>
    </source>
</evidence>
<proteinExistence type="predicted"/>
<keyword evidence="1" id="KW-0677">Repeat</keyword>
<dbReference type="Pfam" id="PF13499">
    <property type="entry name" value="EF-hand_7"/>
    <property type="match status" value="1"/>
</dbReference>
<organism evidence="5 7">
    <name type="scientific">Adineta ricciae</name>
    <name type="common">Rotifer</name>
    <dbReference type="NCBI Taxonomy" id="249248"/>
    <lineage>
        <taxon>Eukaryota</taxon>
        <taxon>Metazoa</taxon>
        <taxon>Spiralia</taxon>
        <taxon>Gnathifera</taxon>
        <taxon>Rotifera</taxon>
        <taxon>Eurotatoria</taxon>
        <taxon>Bdelloidea</taxon>
        <taxon>Adinetida</taxon>
        <taxon>Adinetidae</taxon>
        <taxon>Adineta</taxon>
    </lineage>
</organism>
<dbReference type="Proteomes" id="UP000663828">
    <property type="component" value="Unassembled WGS sequence"/>
</dbReference>
<dbReference type="CDD" id="cd00051">
    <property type="entry name" value="EFh"/>
    <property type="match status" value="1"/>
</dbReference>
<accession>A0A814A491</accession>
<keyword evidence="6" id="KW-1185">Reference proteome</keyword>
<dbReference type="GO" id="GO:0005509">
    <property type="term" value="F:calcium ion binding"/>
    <property type="evidence" value="ECO:0007669"/>
    <property type="project" value="InterPro"/>
</dbReference>
<dbReference type="InterPro" id="IPR011992">
    <property type="entry name" value="EF-hand-dom_pair"/>
</dbReference>
<dbReference type="EMBL" id="CAJNOR010000006">
    <property type="protein sequence ID" value="CAF0747115.1"/>
    <property type="molecule type" value="Genomic_DNA"/>
</dbReference>
<dbReference type="PROSITE" id="PS00018">
    <property type="entry name" value="EF_HAND_1"/>
    <property type="match status" value="2"/>
</dbReference>
<dbReference type="SMART" id="SM00054">
    <property type="entry name" value="EFh"/>
    <property type="match status" value="2"/>
</dbReference>
<dbReference type="Gene3D" id="1.10.238.10">
    <property type="entry name" value="EF-hand"/>
    <property type="match status" value="1"/>
</dbReference>
<dbReference type="EMBL" id="CAJNOJ010000035">
    <property type="protein sequence ID" value="CAF0909260.1"/>
    <property type="molecule type" value="Genomic_DNA"/>
</dbReference>
<evidence type="ECO:0000259" key="3">
    <source>
        <dbReference type="PROSITE" id="PS50222"/>
    </source>
</evidence>
<dbReference type="OrthoDB" id="26525at2759"/>
<dbReference type="PANTHER" id="PTHR23050">
    <property type="entry name" value="CALCIUM BINDING PROTEIN"/>
    <property type="match status" value="1"/>
</dbReference>
<dbReference type="PROSITE" id="PS50222">
    <property type="entry name" value="EF_HAND_2"/>
    <property type="match status" value="2"/>
</dbReference>
<dbReference type="AlphaFoldDB" id="A0A814A491"/>
<name>A0A814A491_ADIRI</name>
<evidence type="ECO:0000313" key="6">
    <source>
        <dbReference type="Proteomes" id="UP000663828"/>
    </source>
</evidence>
<gene>
    <name evidence="5" type="ORF">EDS130_LOCUS10187</name>
    <name evidence="4" type="ORF">XAT740_LOCUS219</name>
</gene>
<evidence type="ECO:0000256" key="1">
    <source>
        <dbReference type="ARBA" id="ARBA00022737"/>
    </source>
</evidence>
<keyword evidence="2" id="KW-0106">Calcium</keyword>
<feature type="domain" description="EF-hand" evidence="3">
    <location>
        <begin position="46"/>
        <end position="78"/>
    </location>
</feature>
<dbReference type="SUPFAM" id="SSF47473">
    <property type="entry name" value="EF-hand"/>
    <property type="match status" value="1"/>
</dbReference>
<protein>
    <recommendedName>
        <fullName evidence="3">EF-hand domain-containing protein</fullName>
    </recommendedName>
</protein>